<dbReference type="InterPro" id="IPR001647">
    <property type="entry name" value="HTH_TetR"/>
</dbReference>
<evidence type="ECO:0000256" key="1">
    <source>
        <dbReference type="ARBA" id="ARBA00023015"/>
    </source>
</evidence>
<feature type="DNA-binding region" description="H-T-H motif" evidence="4">
    <location>
        <begin position="44"/>
        <end position="63"/>
    </location>
</feature>
<dbReference type="InterPro" id="IPR054156">
    <property type="entry name" value="YxaF_TetR_C"/>
</dbReference>
<comment type="caution">
    <text evidence="7">The sequence shown here is derived from an EMBL/GenBank/DDBJ whole genome shotgun (WGS) entry which is preliminary data.</text>
</comment>
<feature type="domain" description="HTH tetR-type" evidence="6">
    <location>
        <begin position="21"/>
        <end position="81"/>
    </location>
</feature>
<keyword evidence="1" id="KW-0805">Transcription regulation</keyword>
<dbReference type="Gene3D" id="1.10.357.10">
    <property type="entry name" value="Tetracycline Repressor, domain 2"/>
    <property type="match status" value="1"/>
</dbReference>
<feature type="region of interest" description="Disordered" evidence="5">
    <location>
        <begin position="1"/>
        <end position="21"/>
    </location>
</feature>
<dbReference type="PANTHER" id="PTHR47506">
    <property type="entry name" value="TRANSCRIPTIONAL REGULATORY PROTEIN"/>
    <property type="match status" value="1"/>
</dbReference>
<evidence type="ECO:0000256" key="5">
    <source>
        <dbReference type="SAM" id="MobiDB-lite"/>
    </source>
</evidence>
<dbReference type="InterPro" id="IPR009057">
    <property type="entry name" value="Homeodomain-like_sf"/>
</dbReference>
<keyword evidence="8" id="KW-1185">Reference proteome</keyword>
<keyword evidence="2 4" id="KW-0238">DNA-binding</keyword>
<organism evidence="7 8">
    <name type="scientific">Kordiimonas lipolytica</name>
    <dbReference type="NCBI Taxonomy" id="1662421"/>
    <lineage>
        <taxon>Bacteria</taxon>
        <taxon>Pseudomonadati</taxon>
        <taxon>Pseudomonadota</taxon>
        <taxon>Alphaproteobacteria</taxon>
        <taxon>Kordiimonadales</taxon>
        <taxon>Kordiimonadaceae</taxon>
        <taxon>Kordiimonas</taxon>
    </lineage>
</organism>
<dbReference type="Proteomes" id="UP001595776">
    <property type="component" value="Unassembled WGS sequence"/>
</dbReference>
<name>A0ABV8UCZ7_9PROT</name>
<dbReference type="SUPFAM" id="SSF48498">
    <property type="entry name" value="Tetracyclin repressor-like, C-terminal domain"/>
    <property type="match status" value="1"/>
</dbReference>
<dbReference type="EMBL" id="JBHSCR010000014">
    <property type="protein sequence ID" value="MFC4349101.1"/>
    <property type="molecule type" value="Genomic_DNA"/>
</dbReference>
<evidence type="ECO:0000259" key="6">
    <source>
        <dbReference type="PROSITE" id="PS50977"/>
    </source>
</evidence>
<evidence type="ECO:0000256" key="4">
    <source>
        <dbReference type="PROSITE-ProRule" id="PRU00335"/>
    </source>
</evidence>
<keyword evidence="3" id="KW-0804">Transcription</keyword>
<evidence type="ECO:0000313" key="7">
    <source>
        <dbReference type="EMBL" id="MFC4349101.1"/>
    </source>
</evidence>
<gene>
    <name evidence="7" type="ORF">ACFO5Q_14700</name>
</gene>
<dbReference type="InterPro" id="IPR036271">
    <property type="entry name" value="Tet_transcr_reg_TetR-rel_C_sf"/>
</dbReference>
<dbReference type="PRINTS" id="PR00455">
    <property type="entry name" value="HTHTETR"/>
</dbReference>
<proteinExistence type="predicted"/>
<dbReference type="Pfam" id="PF21993">
    <property type="entry name" value="TetR_C_13_2"/>
    <property type="match status" value="1"/>
</dbReference>
<evidence type="ECO:0000256" key="2">
    <source>
        <dbReference type="ARBA" id="ARBA00023125"/>
    </source>
</evidence>
<dbReference type="SUPFAM" id="SSF46689">
    <property type="entry name" value="Homeodomain-like"/>
    <property type="match status" value="1"/>
</dbReference>
<protein>
    <submittedName>
        <fullName evidence="7">TetR/AcrR family transcriptional regulator</fullName>
    </submittedName>
</protein>
<dbReference type="PANTHER" id="PTHR47506:SF3">
    <property type="entry name" value="HTH-TYPE TRANSCRIPTIONAL REGULATOR LMRA"/>
    <property type="match status" value="1"/>
</dbReference>
<evidence type="ECO:0000313" key="8">
    <source>
        <dbReference type="Proteomes" id="UP001595776"/>
    </source>
</evidence>
<dbReference type="PROSITE" id="PS50977">
    <property type="entry name" value="HTH_TETR_2"/>
    <property type="match status" value="1"/>
</dbReference>
<sequence length="205" mass="22034">MSNAIAEKPESKRKKTAQNRSKHEAALIHAAAVLFRKQGYAATGTAEILKRSGAPRGSLYYYFPEGKEAIGAAALEAASKVATRTFRELAGSAESPADFVQAYAALLSQWMEKSGFTDGCPVATTVLETVPTSDIITPVAKASFGHWQQAITDMLLSHDWPRARVRATATLILSAFEGALISARVERSSRPILDAADELSILLKV</sequence>
<accession>A0ABV8UCZ7</accession>
<evidence type="ECO:0000256" key="3">
    <source>
        <dbReference type="ARBA" id="ARBA00023163"/>
    </source>
</evidence>
<dbReference type="RefSeq" id="WP_082719677.1">
    <property type="nucleotide sequence ID" value="NZ_JBHSCR010000014.1"/>
</dbReference>
<reference evidence="8" key="1">
    <citation type="journal article" date="2019" name="Int. J. Syst. Evol. Microbiol.">
        <title>The Global Catalogue of Microorganisms (GCM) 10K type strain sequencing project: providing services to taxonomists for standard genome sequencing and annotation.</title>
        <authorList>
            <consortium name="The Broad Institute Genomics Platform"/>
            <consortium name="The Broad Institute Genome Sequencing Center for Infectious Disease"/>
            <person name="Wu L."/>
            <person name="Ma J."/>
        </authorList>
    </citation>
    <scope>NUCLEOTIDE SEQUENCE [LARGE SCALE GENOMIC DNA]</scope>
    <source>
        <strain evidence="8">CGMCC 1.15304</strain>
    </source>
</reference>
<dbReference type="Pfam" id="PF00440">
    <property type="entry name" value="TetR_N"/>
    <property type="match status" value="1"/>
</dbReference>